<name>A0A1X7EIY6_9HYPH</name>
<reference evidence="15" key="1">
    <citation type="submission" date="2017-04" db="EMBL/GenBank/DDBJ databases">
        <authorList>
            <person name="Varghese N."/>
            <person name="Submissions S."/>
        </authorList>
    </citation>
    <scope>NUCLEOTIDE SEQUENCE [LARGE SCALE GENOMIC DNA]</scope>
    <source>
        <strain evidence="15">B4P</strain>
    </source>
</reference>
<accession>A0A1X7EIY6</accession>
<dbReference type="Proteomes" id="UP000192903">
    <property type="component" value="Unassembled WGS sequence"/>
</dbReference>
<evidence type="ECO:0000256" key="2">
    <source>
        <dbReference type="ARBA" id="ARBA00010072"/>
    </source>
</evidence>
<dbReference type="GO" id="GO:0022857">
    <property type="term" value="F:transmembrane transporter activity"/>
    <property type="evidence" value="ECO:0007669"/>
    <property type="project" value="InterPro"/>
</dbReference>
<evidence type="ECO:0000313" key="15">
    <source>
        <dbReference type="Proteomes" id="UP000192903"/>
    </source>
</evidence>
<dbReference type="InterPro" id="IPR010065">
    <property type="entry name" value="AA_ABC_transptr_permease_3TM"/>
</dbReference>
<organism evidence="14 15">
    <name type="scientific">Xaviernesmea oryzae</name>
    <dbReference type="NCBI Taxonomy" id="464029"/>
    <lineage>
        <taxon>Bacteria</taxon>
        <taxon>Pseudomonadati</taxon>
        <taxon>Pseudomonadota</taxon>
        <taxon>Alphaproteobacteria</taxon>
        <taxon>Hyphomicrobiales</taxon>
        <taxon>Rhizobiaceae</taxon>
        <taxon>Rhizobium/Agrobacterium group</taxon>
        <taxon>Xaviernesmea</taxon>
    </lineage>
</organism>
<dbReference type="STRING" id="464029.SAMN02982989_1337"/>
<comment type="subcellular location">
    <subcellularLocation>
        <location evidence="1">Cell inner membrane</location>
        <topology evidence="1">Multi-pass membrane protein</topology>
    </subcellularLocation>
    <subcellularLocation>
        <location evidence="12">Cell membrane</location>
        <topology evidence="12">Multi-pass membrane protein</topology>
    </subcellularLocation>
</comment>
<dbReference type="Gene3D" id="1.10.3720.10">
    <property type="entry name" value="MetI-like"/>
    <property type="match status" value="1"/>
</dbReference>
<feature type="transmembrane region" description="Helical" evidence="12">
    <location>
        <begin position="186"/>
        <end position="209"/>
    </location>
</feature>
<protein>
    <recommendedName>
        <fullName evidence="11">Glutamate/aspartate import permease protein GltK</fullName>
    </recommendedName>
</protein>
<comment type="similarity">
    <text evidence="2">Belongs to the binding-protein-dependent transport system permease family. HisMQ subfamily.</text>
</comment>
<comment type="function">
    <text evidence="9">Part of the ABC transporter complex GltIJKL involved in glutamate and aspartate uptake. Probably responsible for the translocation of the substrate across the membrane.</text>
</comment>
<evidence type="ECO:0000256" key="1">
    <source>
        <dbReference type="ARBA" id="ARBA00004429"/>
    </source>
</evidence>
<evidence type="ECO:0000256" key="9">
    <source>
        <dbReference type="ARBA" id="ARBA00060298"/>
    </source>
</evidence>
<keyword evidence="8 12" id="KW-0472">Membrane</keyword>
<sequence length="233" mass="26051">MTVWSWSAFFEYLFSPFLLYGAWTTIWLTVVSALLGLMLGGVVAAARMSGIGWLEKVAFFYVWLMRGTPLLVQLVIIYTGLPQIGIKFEVVTCALLGLALNEAAYLSEIIRGAVQSVGIGQRNAATALGLTKFQAMRDVILPQATRVMLPMLGNSVNGLLKTTSLTSAISMEELLRRTNLLIQERFLTLELFVVASIYYLVMTSAWSLVQNWLEHRFGRGFEEEARLENAEQR</sequence>
<dbReference type="FunFam" id="1.10.3720.10:FF:000006">
    <property type="entry name" value="Glutamate/aspartate ABC transporter, permease protein GltK"/>
    <property type="match status" value="1"/>
</dbReference>
<dbReference type="AlphaFoldDB" id="A0A1X7EIY6"/>
<evidence type="ECO:0000256" key="11">
    <source>
        <dbReference type="ARBA" id="ARBA00073645"/>
    </source>
</evidence>
<dbReference type="PANTHER" id="PTHR30614">
    <property type="entry name" value="MEMBRANE COMPONENT OF AMINO ACID ABC TRANSPORTER"/>
    <property type="match status" value="1"/>
</dbReference>
<dbReference type="GO" id="GO:0006865">
    <property type="term" value="P:amino acid transport"/>
    <property type="evidence" value="ECO:0007669"/>
    <property type="project" value="UniProtKB-KW"/>
</dbReference>
<dbReference type="PROSITE" id="PS50928">
    <property type="entry name" value="ABC_TM1"/>
    <property type="match status" value="1"/>
</dbReference>
<keyword evidence="3 12" id="KW-0813">Transport</keyword>
<evidence type="ECO:0000256" key="10">
    <source>
        <dbReference type="ARBA" id="ARBA00062718"/>
    </source>
</evidence>
<dbReference type="InterPro" id="IPR043429">
    <property type="entry name" value="ArtM/GltK/GlnP/TcyL/YhdX-like"/>
</dbReference>
<dbReference type="CDD" id="cd06261">
    <property type="entry name" value="TM_PBP2"/>
    <property type="match status" value="1"/>
</dbReference>
<keyword evidence="6" id="KW-0029">Amino-acid transport</keyword>
<dbReference type="Pfam" id="PF00528">
    <property type="entry name" value="BPD_transp_1"/>
    <property type="match status" value="1"/>
</dbReference>
<dbReference type="PANTHER" id="PTHR30614:SF0">
    <property type="entry name" value="L-CYSTINE TRANSPORT SYSTEM PERMEASE PROTEIN TCYL"/>
    <property type="match status" value="1"/>
</dbReference>
<dbReference type="NCBIfam" id="TIGR01726">
    <property type="entry name" value="HEQRo_perm_3TM"/>
    <property type="match status" value="1"/>
</dbReference>
<proteinExistence type="inferred from homology"/>
<feature type="domain" description="ABC transmembrane type-1" evidence="13">
    <location>
        <begin position="22"/>
        <end position="210"/>
    </location>
</feature>
<dbReference type="EMBL" id="FXAF01000006">
    <property type="protein sequence ID" value="SMF34631.1"/>
    <property type="molecule type" value="Genomic_DNA"/>
</dbReference>
<evidence type="ECO:0000256" key="4">
    <source>
        <dbReference type="ARBA" id="ARBA00022475"/>
    </source>
</evidence>
<evidence type="ECO:0000259" key="13">
    <source>
        <dbReference type="PROSITE" id="PS50928"/>
    </source>
</evidence>
<keyword evidence="4" id="KW-1003">Cell membrane</keyword>
<evidence type="ECO:0000313" key="14">
    <source>
        <dbReference type="EMBL" id="SMF34631.1"/>
    </source>
</evidence>
<comment type="subunit">
    <text evidence="10">The complex is composed of two ATP-binding proteins (GltL), two transmembrane proteins (GltJ and GltK) and a solute-binding protein (GltI).</text>
</comment>
<dbReference type="OrthoDB" id="9814902at2"/>
<evidence type="ECO:0000256" key="8">
    <source>
        <dbReference type="ARBA" id="ARBA00023136"/>
    </source>
</evidence>
<dbReference type="SUPFAM" id="SSF161098">
    <property type="entry name" value="MetI-like"/>
    <property type="match status" value="1"/>
</dbReference>
<dbReference type="InterPro" id="IPR035906">
    <property type="entry name" value="MetI-like_sf"/>
</dbReference>
<evidence type="ECO:0000256" key="7">
    <source>
        <dbReference type="ARBA" id="ARBA00022989"/>
    </source>
</evidence>
<keyword evidence="15" id="KW-1185">Reference proteome</keyword>
<evidence type="ECO:0000256" key="12">
    <source>
        <dbReference type="RuleBase" id="RU363032"/>
    </source>
</evidence>
<gene>
    <name evidence="14" type="ORF">SAMN02982989_1337</name>
</gene>
<dbReference type="InterPro" id="IPR000515">
    <property type="entry name" value="MetI-like"/>
</dbReference>
<feature type="transmembrane region" description="Helical" evidence="12">
    <location>
        <begin position="20"/>
        <end position="46"/>
    </location>
</feature>
<evidence type="ECO:0000256" key="3">
    <source>
        <dbReference type="ARBA" id="ARBA00022448"/>
    </source>
</evidence>
<keyword evidence="5 12" id="KW-0812">Transmembrane</keyword>
<evidence type="ECO:0000256" key="6">
    <source>
        <dbReference type="ARBA" id="ARBA00022970"/>
    </source>
</evidence>
<dbReference type="RefSeq" id="WP_085421654.1">
    <property type="nucleotide sequence ID" value="NZ_FXAF01000006.1"/>
</dbReference>
<feature type="transmembrane region" description="Helical" evidence="12">
    <location>
        <begin position="58"/>
        <end position="78"/>
    </location>
</feature>
<evidence type="ECO:0000256" key="5">
    <source>
        <dbReference type="ARBA" id="ARBA00022692"/>
    </source>
</evidence>
<dbReference type="GO" id="GO:0043190">
    <property type="term" value="C:ATP-binding cassette (ABC) transporter complex"/>
    <property type="evidence" value="ECO:0007669"/>
    <property type="project" value="InterPro"/>
</dbReference>
<keyword evidence="7 12" id="KW-1133">Transmembrane helix</keyword>